<dbReference type="InterPro" id="IPR027417">
    <property type="entry name" value="P-loop_NTPase"/>
</dbReference>
<proteinExistence type="predicted"/>
<organism evidence="1 2">
    <name type="scientific">Bifidobacterium callitrichidarum</name>
    <dbReference type="NCBI Taxonomy" id="2052941"/>
    <lineage>
        <taxon>Bacteria</taxon>
        <taxon>Bacillati</taxon>
        <taxon>Actinomycetota</taxon>
        <taxon>Actinomycetes</taxon>
        <taxon>Bifidobacteriales</taxon>
        <taxon>Bifidobacteriaceae</taxon>
        <taxon>Bifidobacterium</taxon>
    </lineage>
</organism>
<dbReference type="OrthoDB" id="9803889at2"/>
<comment type="caution">
    <text evidence="1">The sequence shown here is derived from an EMBL/GenBank/DDBJ whole genome shotgun (WGS) entry which is preliminary data.</text>
</comment>
<accession>A0A2U2N903</accession>
<reference evidence="1 2" key="1">
    <citation type="journal article" date="2018" name="Int. J. Syst. Evol. Microbiol.">
        <title>Bifidobacterium callitrichidarum sp. nov. from the faeces of the emperor tamarin (Saguinus imperator).</title>
        <authorList>
            <person name="Modesto M."/>
            <person name="Michelini S."/>
            <person name="Sansosti M.C."/>
            <person name="De Filippo C."/>
            <person name="Cavalieri D."/>
            <person name="Qvirist L."/>
            <person name="Andlid T."/>
            <person name="Spiezio C."/>
            <person name="Sandri C."/>
            <person name="Pascarelli S."/>
            <person name="Sgorbati B."/>
            <person name="Mattarelli P."/>
        </authorList>
    </citation>
    <scope>NUCLEOTIDE SEQUENCE [LARGE SCALE GENOMIC DNA]</scope>
    <source>
        <strain evidence="1 2">TRI 5</strain>
    </source>
</reference>
<dbReference type="EMBL" id="QFFM01000012">
    <property type="protein sequence ID" value="PWG65646.1"/>
    <property type="molecule type" value="Genomic_DNA"/>
</dbReference>
<name>A0A2U2N903_9BIFI</name>
<gene>
    <name evidence="1" type="ORF">DF196_06855</name>
</gene>
<dbReference type="Proteomes" id="UP000245876">
    <property type="component" value="Unassembled WGS sequence"/>
</dbReference>
<evidence type="ECO:0000313" key="1">
    <source>
        <dbReference type="EMBL" id="PWG65646.1"/>
    </source>
</evidence>
<evidence type="ECO:0000313" key="2">
    <source>
        <dbReference type="Proteomes" id="UP000245876"/>
    </source>
</evidence>
<evidence type="ECO:0008006" key="3">
    <source>
        <dbReference type="Google" id="ProtNLM"/>
    </source>
</evidence>
<protein>
    <recommendedName>
        <fullName evidence="3">AAA+ ATPase domain-containing protein</fullName>
    </recommendedName>
</protein>
<keyword evidence="2" id="KW-1185">Reference proteome</keyword>
<dbReference type="Gene3D" id="3.40.50.300">
    <property type="entry name" value="P-loop containing nucleotide triphosphate hydrolases"/>
    <property type="match status" value="1"/>
</dbReference>
<sequence length="220" mass="24298">MTDFRIGTNPNHEQLPLYPHATISLEPGVTILIGANGAGKTTLLNRLQETAQDMGWVTHAIDARATTANDLIGRAAWSGNVDSFNRAFGAKLSSEGQQIAYILGMESRALSRPLSEAGDGPFLLAVDALDSGLDAHEISVFLDSCDWLVKERKDSPTYAIVSSNTFEPVDWANRHDATVLAARTLKTVNLSDYPTWRKWIEHDSDAKYRRVERMAAKENR</sequence>
<dbReference type="AlphaFoldDB" id="A0A2U2N903"/>
<dbReference type="SUPFAM" id="SSF52540">
    <property type="entry name" value="P-loop containing nucleoside triphosphate hydrolases"/>
    <property type="match status" value="1"/>
</dbReference>
<dbReference type="RefSeq" id="WP_109057115.1">
    <property type="nucleotide sequence ID" value="NZ_QFFM01000012.1"/>
</dbReference>